<dbReference type="InterPro" id="IPR002110">
    <property type="entry name" value="Ankyrin_rpt"/>
</dbReference>
<dbReference type="SMART" id="SM00248">
    <property type="entry name" value="ANK"/>
    <property type="match status" value="4"/>
</dbReference>
<dbReference type="Pfam" id="PF12796">
    <property type="entry name" value="Ank_2"/>
    <property type="match status" value="1"/>
</dbReference>
<dbReference type="InterPro" id="IPR036770">
    <property type="entry name" value="Ankyrin_rpt-contain_sf"/>
</dbReference>
<keyword evidence="2" id="KW-0040">ANK repeat</keyword>
<dbReference type="PANTHER" id="PTHR24189:SF50">
    <property type="entry name" value="ANKYRIN REPEAT AND SOCS BOX PROTEIN 2"/>
    <property type="match status" value="1"/>
</dbReference>
<dbReference type="SUPFAM" id="SSF48403">
    <property type="entry name" value="Ankyrin repeat"/>
    <property type="match status" value="1"/>
</dbReference>
<protein>
    <submittedName>
        <fullName evidence="4">Uncharacterized protein</fullName>
    </submittedName>
</protein>
<feature type="region of interest" description="Disordered" evidence="3">
    <location>
        <begin position="186"/>
        <end position="249"/>
    </location>
</feature>
<dbReference type="PRINTS" id="PR01415">
    <property type="entry name" value="ANKYRIN"/>
</dbReference>
<dbReference type="AlphaFoldDB" id="A0A382B9P1"/>
<sequence length="249" mass="25777">MRGDTEQVRELLQGGADVNAAQGDGMTALHWTAEHGDPELAQILLYAGADLQPVTRLGGYTPLHIASRSGRADVITLLLEAGADPGVVTTTGSATPLHLAAISGSVESVSLLLDAGAAVDPRESAWGQTPLMFAASSGRTDVVKKLLAEGANTALTTSARDILAQSAEDRAARFVRDQVLEAFRGDQPAGTSWQPSPAEVQAAVRAANASRDDGLASGLEAVPEEQSEPDLDLGQLPAAPPGEYDNSYT</sequence>
<dbReference type="PANTHER" id="PTHR24189">
    <property type="entry name" value="MYOTROPHIN"/>
    <property type="match status" value="1"/>
</dbReference>
<reference evidence="4" key="1">
    <citation type="submission" date="2018-05" db="EMBL/GenBank/DDBJ databases">
        <authorList>
            <person name="Lanie J.A."/>
            <person name="Ng W.-L."/>
            <person name="Kazmierczak K.M."/>
            <person name="Andrzejewski T.M."/>
            <person name="Davidsen T.M."/>
            <person name="Wayne K.J."/>
            <person name="Tettelin H."/>
            <person name="Glass J.I."/>
            <person name="Rusch D."/>
            <person name="Podicherti R."/>
            <person name="Tsui H.-C.T."/>
            <person name="Winkler M.E."/>
        </authorList>
    </citation>
    <scope>NUCLEOTIDE SEQUENCE</scope>
</reference>
<evidence type="ECO:0000313" key="4">
    <source>
        <dbReference type="EMBL" id="SVB10261.1"/>
    </source>
</evidence>
<evidence type="ECO:0000256" key="1">
    <source>
        <dbReference type="ARBA" id="ARBA00022737"/>
    </source>
</evidence>
<dbReference type="PROSITE" id="PS50088">
    <property type="entry name" value="ANK_REPEAT"/>
    <property type="match status" value="4"/>
</dbReference>
<dbReference type="Gene3D" id="1.25.40.20">
    <property type="entry name" value="Ankyrin repeat-containing domain"/>
    <property type="match status" value="2"/>
</dbReference>
<name>A0A382B9P1_9ZZZZ</name>
<dbReference type="InterPro" id="IPR050745">
    <property type="entry name" value="Multifunctional_regulatory"/>
</dbReference>
<dbReference type="Pfam" id="PF13637">
    <property type="entry name" value="Ank_4"/>
    <property type="match status" value="1"/>
</dbReference>
<proteinExistence type="predicted"/>
<gene>
    <name evidence="4" type="ORF">METZ01_LOCUS163115</name>
</gene>
<dbReference type="GO" id="GO:0005634">
    <property type="term" value="C:nucleus"/>
    <property type="evidence" value="ECO:0007669"/>
    <property type="project" value="TreeGrafter"/>
</dbReference>
<dbReference type="EMBL" id="UINC01028739">
    <property type="protein sequence ID" value="SVB10261.1"/>
    <property type="molecule type" value="Genomic_DNA"/>
</dbReference>
<feature type="compositionally biased region" description="Low complexity" evidence="3">
    <location>
        <begin position="198"/>
        <end position="209"/>
    </location>
</feature>
<keyword evidence="1" id="KW-0677">Repeat</keyword>
<dbReference type="GO" id="GO:0005737">
    <property type="term" value="C:cytoplasm"/>
    <property type="evidence" value="ECO:0007669"/>
    <property type="project" value="TreeGrafter"/>
</dbReference>
<feature type="non-terminal residue" evidence="4">
    <location>
        <position position="249"/>
    </location>
</feature>
<evidence type="ECO:0000256" key="2">
    <source>
        <dbReference type="ARBA" id="ARBA00023043"/>
    </source>
</evidence>
<dbReference type="PROSITE" id="PS50297">
    <property type="entry name" value="ANK_REP_REGION"/>
    <property type="match status" value="4"/>
</dbReference>
<feature type="compositionally biased region" description="Acidic residues" evidence="3">
    <location>
        <begin position="222"/>
        <end position="231"/>
    </location>
</feature>
<organism evidence="4">
    <name type="scientific">marine metagenome</name>
    <dbReference type="NCBI Taxonomy" id="408172"/>
    <lineage>
        <taxon>unclassified sequences</taxon>
        <taxon>metagenomes</taxon>
        <taxon>ecological metagenomes</taxon>
    </lineage>
</organism>
<accession>A0A382B9P1</accession>
<evidence type="ECO:0000256" key="3">
    <source>
        <dbReference type="SAM" id="MobiDB-lite"/>
    </source>
</evidence>